<sequence>MSAQLEALARSVRVAARALGRAGLVHAYGHCSARIDAASFLVAPSRPLGLVRPGERCTVVPLEGELPEGVLPEVRIHREIYRRRPDVGGVARIQPPKLMSLSVLGRTPLARHGFGAYFHPQPPLWDDPLLLRSDVQARRLAEQLGDARAIVMRGNGAVTAGQSLQAAVVLAWYLEDAARVELDCLSAAAHTLPTCLSEEQSAVRATWNGRLLERMWDYLTAGDAELD</sequence>
<proteinExistence type="predicted"/>
<evidence type="ECO:0000259" key="3">
    <source>
        <dbReference type="SMART" id="SM01007"/>
    </source>
</evidence>
<dbReference type="RefSeq" id="WP_055772709.1">
    <property type="nucleotide sequence ID" value="NZ_LDJG01000008.1"/>
</dbReference>
<evidence type="ECO:0000256" key="2">
    <source>
        <dbReference type="ARBA" id="ARBA00023239"/>
    </source>
</evidence>
<protein>
    <submittedName>
        <fullName evidence="4">Aldolase</fullName>
    </submittedName>
</protein>
<keyword evidence="1" id="KW-0479">Metal-binding</keyword>
<dbReference type="InterPro" id="IPR050197">
    <property type="entry name" value="Aldolase_class_II_sugar_metab"/>
</dbReference>
<dbReference type="Pfam" id="PF00596">
    <property type="entry name" value="Aldolase_II"/>
    <property type="match status" value="1"/>
</dbReference>
<dbReference type="InterPro" id="IPR001303">
    <property type="entry name" value="Aldolase_II/adducin_N"/>
</dbReference>
<dbReference type="PANTHER" id="PTHR22789">
    <property type="entry name" value="FUCULOSE PHOSPHATE ALDOLASE"/>
    <property type="match status" value="1"/>
</dbReference>
<comment type="caution">
    <text evidence="4">The sequence shown here is derived from an EMBL/GenBank/DDBJ whole genome shotgun (WGS) entry which is preliminary data.</text>
</comment>
<evidence type="ECO:0000256" key="1">
    <source>
        <dbReference type="ARBA" id="ARBA00022723"/>
    </source>
</evidence>
<dbReference type="Gene3D" id="3.40.225.10">
    <property type="entry name" value="Class II aldolase/adducin N-terminal domain"/>
    <property type="match status" value="1"/>
</dbReference>
<evidence type="ECO:0000313" key="5">
    <source>
        <dbReference type="Proteomes" id="UP000050902"/>
    </source>
</evidence>
<keyword evidence="5" id="KW-1185">Reference proteome</keyword>
<dbReference type="SUPFAM" id="SSF53639">
    <property type="entry name" value="AraD/HMP-PK domain-like"/>
    <property type="match status" value="1"/>
</dbReference>
<reference evidence="4 5" key="1">
    <citation type="submission" date="2015-05" db="EMBL/GenBank/DDBJ databases">
        <title>Genome sequencing and analysis of members of genus Stenotrophomonas.</title>
        <authorList>
            <person name="Patil P.P."/>
            <person name="Midha S."/>
            <person name="Patil P.B."/>
        </authorList>
    </citation>
    <scope>NUCLEOTIDE SEQUENCE [LARGE SCALE GENOMIC DNA]</scope>
    <source>
        <strain evidence="4 5">DSM 12575</strain>
    </source>
</reference>
<dbReference type="SMART" id="SM01007">
    <property type="entry name" value="Aldolase_II"/>
    <property type="match status" value="1"/>
</dbReference>
<accession>A0ABR5NKU9</accession>
<dbReference type="Proteomes" id="UP000050902">
    <property type="component" value="Unassembled WGS sequence"/>
</dbReference>
<gene>
    <name evidence="4" type="ORF">ABB22_06530</name>
</gene>
<keyword evidence="2" id="KW-0456">Lyase</keyword>
<dbReference type="InterPro" id="IPR036409">
    <property type="entry name" value="Aldolase_II/adducin_N_sf"/>
</dbReference>
<dbReference type="EMBL" id="LDJG01000008">
    <property type="protein sequence ID" value="KRG58492.1"/>
    <property type="molecule type" value="Genomic_DNA"/>
</dbReference>
<dbReference type="PANTHER" id="PTHR22789:SF0">
    <property type="entry name" value="3-OXO-TETRONATE 4-PHOSPHATE DECARBOXYLASE-RELATED"/>
    <property type="match status" value="1"/>
</dbReference>
<feature type="domain" description="Class II aldolase/adducin N-terminal" evidence="3">
    <location>
        <begin position="10"/>
        <end position="182"/>
    </location>
</feature>
<name>A0ABR5NKU9_9GAMM</name>
<organism evidence="4 5">
    <name type="scientific">Stenotrophomonas nitritireducens</name>
    <dbReference type="NCBI Taxonomy" id="83617"/>
    <lineage>
        <taxon>Bacteria</taxon>
        <taxon>Pseudomonadati</taxon>
        <taxon>Pseudomonadota</taxon>
        <taxon>Gammaproteobacteria</taxon>
        <taxon>Lysobacterales</taxon>
        <taxon>Lysobacteraceae</taxon>
        <taxon>Stenotrophomonas</taxon>
    </lineage>
</organism>
<evidence type="ECO:0000313" key="4">
    <source>
        <dbReference type="EMBL" id="KRG58492.1"/>
    </source>
</evidence>